<protein>
    <submittedName>
        <fullName evidence="4">Preprotein translocase subunit TatA</fullName>
    </submittedName>
</protein>
<sequence>MVSLVPAFGGVPGGPELIIILVIAVVLFGVPLVLVAGAVVYLATRSEDEAANAETADSETADDDRIAELEKEVERLREQVGDEPDELEEEETESS</sequence>
<dbReference type="Proteomes" id="UP000452321">
    <property type="component" value="Unassembled WGS sequence"/>
</dbReference>
<keyword evidence="2" id="KW-0472">Membrane</keyword>
<accession>A0A6B1J044</accession>
<evidence type="ECO:0000313" key="6">
    <source>
        <dbReference type="Proteomes" id="UP000460194"/>
    </source>
</evidence>
<keyword evidence="2" id="KW-0812">Transmembrane</keyword>
<dbReference type="EMBL" id="WMEO01000038">
    <property type="protein sequence ID" value="MYL17968.1"/>
    <property type="molecule type" value="Genomic_DNA"/>
</dbReference>
<feature type="transmembrane region" description="Helical" evidence="2">
    <location>
        <begin position="17"/>
        <end position="43"/>
    </location>
</feature>
<dbReference type="AlphaFoldDB" id="A0A6B1J044"/>
<reference evidence="5 6" key="1">
    <citation type="submission" date="2019-11" db="EMBL/GenBank/DDBJ databases">
        <title>Genome sequences of 17 halophilic strains isolated from different environments.</title>
        <authorList>
            <person name="Furrow R.E."/>
        </authorList>
    </citation>
    <scope>NUCLEOTIDE SEQUENCE [LARGE SCALE GENOMIC DNA]</scope>
    <source>
        <strain evidence="4 5">22502_06_Cabo</strain>
        <strain evidence="3 6">22517_05_Cabo</strain>
    </source>
</reference>
<evidence type="ECO:0000313" key="3">
    <source>
        <dbReference type="EMBL" id="MYL17968.1"/>
    </source>
</evidence>
<dbReference type="EMBL" id="WMFC01000031">
    <property type="protein sequence ID" value="MYL69065.1"/>
    <property type="molecule type" value="Genomic_DNA"/>
</dbReference>
<evidence type="ECO:0000256" key="2">
    <source>
        <dbReference type="SAM" id="Phobius"/>
    </source>
</evidence>
<dbReference type="Proteomes" id="UP000460194">
    <property type="component" value="Unassembled WGS sequence"/>
</dbReference>
<comment type="caution">
    <text evidence="4">The sequence shown here is derived from an EMBL/GenBank/DDBJ whole genome shotgun (WGS) entry which is preliminary data.</text>
</comment>
<proteinExistence type="predicted"/>
<evidence type="ECO:0000313" key="5">
    <source>
        <dbReference type="Proteomes" id="UP000452321"/>
    </source>
</evidence>
<evidence type="ECO:0000313" key="4">
    <source>
        <dbReference type="EMBL" id="MYL69065.1"/>
    </source>
</evidence>
<gene>
    <name evidence="4" type="ORF">GLW30_15190</name>
    <name evidence="3" type="ORF">GLW36_15110</name>
</gene>
<name>A0A6B1J044_9EURY</name>
<keyword evidence="2" id="KW-1133">Transmembrane helix</keyword>
<organism evidence="4 5">
    <name type="scientific">Halorubrum distributum</name>
    <dbReference type="NCBI Taxonomy" id="29283"/>
    <lineage>
        <taxon>Archaea</taxon>
        <taxon>Methanobacteriati</taxon>
        <taxon>Methanobacteriota</taxon>
        <taxon>Stenosarchaea group</taxon>
        <taxon>Halobacteria</taxon>
        <taxon>Halobacteriales</taxon>
        <taxon>Haloferacaceae</taxon>
        <taxon>Halorubrum</taxon>
        <taxon>Halorubrum distributum group</taxon>
    </lineage>
</organism>
<evidence type="ECO:0000256" key="1">
    <source>
        <dbReference type="SAM" id="MobiDB-lite"/>
    </source>
</evidence>
<feature type="region of interest" description="Disordered" evidence="1">
    <location>
        <begin position="76"/>
        <end position="95"/>
    </location>
</feature>
<dbReference type="RefSeq" id="WP_159359176.1">
    <property type="nucleotide sequence ID" value="NZ_WMEO01000038.1"/>
</dbReference>
<feature type="compositionally biased region" description="Acidic residues" evidence="1">
    <location>
        <begin position="81"/>
        <end position="95"/>
    </location>
</feature>